<evidence type="ECO:0000313" key="2">
    <source>
        <dbReference type="Proteomes" id="UP000824469"/>
    </source>
</evidence>
<dbReference type="Proteomes" id="UP000824469">
    <property type="component" value="Unassembled WGS sequence"/>
</dbReference>
<proteinExistence type="predicted"/>
<organism evidence="1 2">
    <name type="scientific">Taxus chinensis</name>
    <name type="common">Chinese yew</name>
    <name type="synonym">Taxus wallichiana var. chinensis</name>
    <dbReference type="NCBI Taxonomy" id="29808"/>
    <lineage>
        <taxon>Eukaryota</taxon>
        <taxon>Viridiplantae</taxon>
        <taxon>Streptophyta</taxon>
        <taxon>Embryophyta</taxon>
        <taxon>Tracheophyta</taxon>
        <taxon>Spermatophyta</taxon>
        <taxon>Pinopsida</taxon>
        <taxon>Pinidae</taxon>
        <taxon>Conifers II</taxon>
        <taxon>Cupressales</taxon>
        <taxon>Taxaceae</taxon>
        <taxon>Taxus</taxon>
    </lineage>
</organism>
<accession>A0AA38F8N2</accession>
<sequence>ATSVMEGVDDEEVVPYEGDTSGTVVVGVTIVGKETGRVKTEDNFVGREVGTTIGMFTNGIVMAKMGETEVD</sequence>
<dbReference type="AlphaFoldDB" id="A0AA38F8N2"/>
<feature type="non-terminal residue" evidence="1">
    <location>
        <position position="1"/>
    </location>
</feature>
<evidence type="ECO:0000313" key="1">
    <source>
        <dbReference type="EMBL" id="KAH9296634.1"/>
    </source>
</evidence>
<protein>
    <submittedName>
        <fullName evidence="1">Uncharacterized protein</fullName>
    </submittedName>
</protein>
<comment type="caution">
    <text evidence="1">The sequence shown here is derived from an EMBL/GenBank/DDBJ whole genome shotgun (WGS) entry which is preliminary data.</text>
</comment>
<reference evidence="1 2" key="1">
    <citation type="journal article" date="2021" name="Nat. Plants">
        <title>The Taxus genome provides insights into paclitaxel biosynthesis.</title>
        <authorList>
            <person name="Xiong X."/>
            <person name="Gou J."/>
            <person name="Liao Q."/>
            <person name="Li Y."/>
            <person name="Zhou Q."/>
            <person name="Bi G."/>
            <person name="Li C."/>
            <person name="Du R."/>
            <person name="Wang X."/>
            <person name="Sun T."/>
            <person name="Guo L."/>
            <person name="Liang H."/>
            <person name="Lu P."/>
            <person name="Wu Y."/>
            <person name="Zhang Z."/>
            <person name="Ro D.K."/>
            <person name="Shang Y."/>
            <person name="Huang S."/>
            <person name="Yan J."/>
        </authorList>
    </citation>
    <scope>NUCLEOTIDE SEQUENCE [LARGE SCALE GENOMIC DNA]</scope>
    <source>
        <strain evidence="1">Ta-2019</strain>
    </source>
</reference>
<gene>
    <name evidence="1" type="ORF">KI387_040222</name>
</gene>
<keyword evidence="2" id="KW-1185">Reference proteome</keyword>
<feature type="non-terminal residue" evidence="1">
    <location>
        <position position="71"/>
    </location>
</feature>
<dbReference type="EMBL" id="JAHRHJ020000011">
    <property type="protein sequence ID" value="KAH9296634.1"/>
    <property type="molecule type" value="Genomic_DNA"/>
</dbReference>
<name>A0AA38F8N2_TAXCH</name>